<organism evidence="1 2">
    <name type="scientific">Stentor coeruleus</name>
    <dbReference type="NCBI Taxonomy" id="5963"/>
    <lineage>
        <taxon>Eukaryota</taxon>
        <taxon>Sar</taxon>
        <taxon>Alveolata</taxon>
        <taxon>Ciliophora</taxon>
        <taxon>Postciliodesmatophora</taxon>
        <taxon>Heterotrichea</taxon>
        <taxon>Heterotrichida</taxon>
        <taxon>Stentoridae</taxon>
        <taxon>Stentor</taxon>
    </lineage>
</organism>
<sequence>MVKNNNEKTSSDNEPTNLLIPEIYIPRVIHRECNFQQEMPLKNIPIPTSPSFMQEMNKFLVDLEKNLESERTKESIIKVLATKRHVSIGRKTLIEHLCGGFLDQPFKMHFFDDVPRPAYKDKHFTLKGNIVDKQNNVVTLDEPMIFNALLYKSEHPISQIKATRYKEQIIVGNPVIQTSSSIYLRKIAIKEVSSYHPSKMFILVVMPEDIKLVQPYVFTEIVVKIMNLKPCKLRKKYKIEEFFNFK</sequence>
<evidence type="ECO:0000313" key="1">
    <source>
        <dbReference type="EMBL" id="OMJ65115.1"/>
    </source>
</evidence>
<reference evidence="1 2" key="1">
    <citation type="submission" date="2016-11" db="EMBL/GenBank/DDBJ databases">
        <title>The macronuclear genome of Stentor coeruleus: a giant cell with tiny introns.</title>
        <authorList>
            <person name="Slabodnick M."/>
            <person name="Ruby J.G."/>
            <person name="Reiff S.B."/>
            <person name="Swart E.C."/>
            <person name="Gosai S."/>
            <person name="Prabakaran S."/>
            <person name="Witkowska E."/>
            <person name="Larue G.E."/>
            <person name="Fisher S."/>
            <person name="Freeman R.M."/>
            <person name="Gunawardena J."/>
            <person name="Chu W."/>
            <person name="Stover N.A."/>
            <person name="Gregory B.D."/>
            <person name="Nowacki M."/>
            <person name="Derisi J."/>
            <person name="Roy S.W."/>
            <person name="Marshall W.F."/>
            <person name="Sood P."/>
        </authorList>
    </citation>
    <scope>NUCLEOTIDE SEQUENCE [LARGE SCALE GENOMIC DNA]</scope>
    <source>
        <strain evidence="1">WM001</strain>
    </source>
</reference>
<proteinExistence type="predicted"/>
<dbReference type="Proteomes" id="UP000187209">
    <property type="component" value="Unassembled WGS sequence"/>
</dbReference>
<name>A0A1R2AL03_9CILI</name>
<gene>
    <name evidence="1" type="ORF">SteCoe_39210</name>
</gene>
<keyword evidence="2" id="KW-1185">Reference proteome</keyword>
<accession>A0A1R2AL03</accession>
<comment type="caution">
    <text evidence="1">The sequence shown here is derived from an EMBL/GenBank/DDBJ whole genome shotgun (WGS) entry which is preliminary data.</text>
</comment>
<dbReference type="EMBL" id="MPUH01002443">
    <property type="protein sequence ID" value="OMJ65115.1"/>
    <property type="molecule type" value="Genomic_DNA"/>
</dbReference>
<dbReference type="AlphaFoldDB" id="A0A1R2AL03"/>
<protein>
    <submittedName>
        <fullName evidence="1">Uncharacterized protein</fullName>
    </submittedName>
</protein>
<evidence type="ECO:0000313" key="2">
    <source>
        <dbReference type="Proteomes" id="UP000187209"/>
    </source>
</evidence>